<keyword evidence="4 5" id="KW-0472">Membrane</keyword>
<keyword evidence="2 5" id="KW-0812">Transmembrane</keyword>
<keyword evidence="7" id="KW-1185">Reference proteome</keyword>
<evidence type="ECO:0000256" key="3">
    <source>
        <dbReference type="ARBA" id="ARBA00022989"/>
    </source>
</evidence>
<keyword evidence="3 5" id="KW-1133">Transmembrane helix</keyword>
<protein>
    <submittedName>
        <fullName evidence="6">DUF4870 domain-containing protein</fullName>
    </submittedName>
</protein>
<sequence length="174" mass="19950">METSTLKPDKTMAAVIHLSTFSKYFIPLGNFILPLILWTAKQNDPFVDNHGKQALNFQISIFLYFILLVCLSIAGIIFFGVRMESINHMIFHNQFHEFFQMIHALPILIFIGVMGTILLALFILEIVAVITATVKASEGKYYEYPLTINFIKPTPVENHQSKNEQFNNTQNPRQ</sequence>
<dbReference type="KEGG" id="afla:FHG64_18285"/>
<feature type="transmembrane region" description="Helical" evidence="5">
    <location>
        <begin position="21"/>
        <end position="41"/>
    </location>
</feature>
<gene>
    <name evidence="6" type="ORF">FHG64_18285</name>
</gene>
<dbReference type="RefSeq" id="WP_139067730.1">
    <property type="nucleotide sequence ID" value="NZ_CP040812.1"/>
</dbReference>
<dbReference type="EMBL" id="CP040812">
    <property type="protein sequence ID" value="QCY71182.1"/>
    <property type="molecule type" value="Genomic_DNA"/>
</dbReference>
<dbReference type="Pfam" id="PF09685">
    <property type="entry name" value="MamF_MmsF"/>
    <property type="match status" value="1"/>
</dbReference>
<reference evidence="6 7" key="1">
    <citation type="submission" date="2019-06" db="EMBL/GenBank/DDBJ databases">
        <title>Complete genome sequence of Antarcticibacterium flavum KCTC 52984T from an Antarctic marine sediment.</title>
        <authorList>
            <person name="Lee Y.M."/>
            <person name="Shin S.C."/>
        </authorList>
    </citation>
    <scope>NUCLEOTIDE SEQUENCE [LARGE SCALE GENOMIC DNA]</scope>
    <source>
        <strain evidence="6 7">KCTC 52984</strain>
    </source>
</reference>
<dbReference type="InterPro" id="IPR019109">
    <property type="entry name" value="MamF_MmsF"/>
</dbReference>
<proteinExistence type="predicted"/>
<dbReference type="OrthoDB" id="9808930at2"/>
<comment type="subcellular location">
    <subcellularLocation>
        <location evidence="1">Membrane</location>
        <topology evidence="1">Multi-pass membrane protein</topology>
    </subcellularLocation>
</comment>
<organism evidence="6 7">
    <name type="scientific">Antarcticibacterium flavum</name>
    <dbReference type="NCBI Taxonomy" id="2058175"/>
    <lineage>
        <taxon>Bacteria</taxon>
        <taxon>Pseudomonadati</taxon>
        <taxon>Bacteroidota</taxon>
        <taxon>Flavobacteriia</taxon>
        <taxon>Flavobacteriales</taxon>
        <taxon>Flavobacteriaceae</taxon>
        <taxon>Antarcticibacterium</taxon>
    </lineage>
</organism>
<feature type="transmembrane region" description="Helical" evidence="5">
    <location>
        <begin position="61"/>
        <end position="81"/>
    </location>
</feature>
<evidence type="ECO:0000313" key="6">
    <source>
        <dbReference type="EMBL" id="QCY71182.1"/>
    </source>
</evidence>
<evidence type="ECO:0000256" key="5">
    <source>
        <dbReference type="SAM" id="Phobius"/>
    </source>
</evidence>
<feature type="transmembrane region" description="Helical" evidence="5">
    <location>
        <begin position="102"/>
        <end position="124"/>
    </location>
</feature>
<evidence type="ECO:0000256" key="2">
    <source>
        <dbReference type="ARBA" id="ARBA00022692"/>
    </source>
</evidence>
<evidence type="ECO:0000256" key="1">
    <source>
        <dbReference type="ARBA" id="ARBA00004141"/>
    </source>
</evidence>
<evidence type="ECO:0000313" key="7">
    <source>
        <dbReference type="Proteomes" id="UP000309016"/>
    </source>
</evidence>
<name>A0A5B7X8R4_9FLAO</name>
<dbReference type="Proteomes" id="UP000309016">
    <property type="component" value="Chromosome"/>
</dbReference>
<accession>A0A5B7X8R4</accession>
<dbReference type="AlphaFoldDB" id="A0A5B7X8R4"/>
<evidence type="ECO:0000256" key="4">
    <source>
        <dbReference type="ARBA" id="ARBA00023136"/>
    </source>
</evidence>